<dbReference type="GO" id="GO:0005634">
    <property type="term" value="C:nucleus"/>
    <property type="evidence" value="ECO:0007669"/>
    <property type="project" value="TreeGrafter"/>
</dbReference>
<dbReference type="InterPro" id="IPR052835">
    <property type="entry name" value="Nepro"/>
</dbReference>
<dbReference type="PANTHER" id="PTHR34761">
    <property type="entry name" value="NUCLEOLUS AND NEURAL PROGENITOR PROTEIN"/>
    <property type="match status" value="1"/>
</dbReference>
<comment type="caution">
    <text evidence="2">The sequence shown here is derived from an EMBL/GenBank/DDBJ whole genome shotgun (WGS) entry which is preliminary data.</text>
</comment>
<sequence length="186" mass="21462">MAAAEAAKGFWNNREFLTAWPATSLSHVRSEAIDEDVTRETVTSLHSLHQKLKQPDLWSEVAIVKRVIYQHGNQHRKQFYFVGLRKIVKSLNRLQEIDICDKWSIVRKSFSWSSRKRLVTDLQPPTSYPKFILIVDVLGCLTGAAHLILQVMSFCQETFRYSCSELVNGFFLTFHLACISSLSRVW</sequence>
<accession>A0A9W9YLR6</accession>
<evidence type="ECO:0000313" key="2">
    <source>
        <dbReference type="EMBL" id="KAJ7357487.1"/>
    </source>
</evidence>
<reference evidence="2" key="1">
    <citation type="submission" date="2023-01" db="EMBL/GenBank/DDBJ databases">
        <title>Genome assembly of the deep-sea coral Lophelia pertusa.</title>
        <authorList>
            <person name="Herrera S."/>
            <person name="Cordes E."/>
        </authorList>
    </citation>
    <scope>NUCLEOTIDE SEQUENCE</scope>
    <source>
        <strain evidence="2">USNM1676648</strain>
        <tissue evidence="2">Polyp</tissue>
    </source>
</reference>
<gene>
    <name evidence="2" type="ORF">OS493_025003</name>
</gene>
<dbReference type="GO" id="GO:0045747">
    <property type="term" value="P:positive regulation of Notch signaling pathway"/>
    <property type="evidence" value="ECO:0007669"/>
    <property type="project" value="TreeGrafter"/>
</dbReference>
<dbReference type="EMBL" id="MU827321">
    <property type="protein sequence ID" value="KAJ7357487.1"/>
    <property type="molecule type" value="Genomic_DNA"/>
</dbReference>
<proteinExistence type="predicted"/>
<dbReference type="AlphaFoldDB" id="A0A9W9YLR6"/>
<name>A0A9W9YLR6_9CNID</name>
<protein>
    <recommendedName>
        <fullName evidence="1">Nucleolus and neural progenitor protein-like N-terminal domain-containing protein</fullName>
    </recommendedName>
</protein>
<dbReference type="InterPro" id="IPR027951">
    <property type="entry name" value="Nepro_N"/>
</dbReference>
<dbReference type="Pfam" id="PF14780">
    <property type="entry name" value="NEPRO_N"/>
    <property type="match status" value="1"/>
</dbReference>
<organism evidence="2 3">
    <name type="scientific">Desmophyllum pertusum</name>
    <dbReference type="NCBI Taxonomy" id="174260"/>
    <lineage>
        <taxon>Eukaryota</taxon>
        <taxon>Metazoa</taxon>
        <taxon>Cnidaria</taxon>
        <taxon>Anthozoa</taxon>
        <taxon>Hexacorallia</taxon>
        <taxon>Scleractinia</taxon>
        <taxon>Caryophylliina</taxon>
        <taxon>Caryophylliidae</taxon>
        <taxon>Desmophyllum</taxon>
    </lineage>
</organism>
<keyword evidence="3" id="KW-1185">Reference proteome</keyword>
<dbReference type="OrthoDB" id="5990284at2759"/>
<dbReference type="PANTHER" id="PTHR34761:SF1">
    <property type="entry name" value="NUCLEOLUS AND NEURAL PROGENITOR PROTEIN"/>
    <property type="match status" value="1"/>
</dbReference>
<feature type="domain" description="Nucleolus and neural progenitor protein-like N-terminal" evidence="1">
    <location>
        <begin position="11"/>
        <end position="186"/>
    </location>
</feature>
<evidence type="ECO:0000313" key="3">
    <source>
        <dbReference type="Proteomes" id="UP001163046"/>
    </source>
</evidence>
<dbReference type="Proteomes" id="UP001163046">
    <property type="component" value="Unassembled WGS sequence"/>
</dbReference>
<evidence type="ECO:0000259" key="1">
    <source>
        <dbReference type="Pfam" id="PF14780"/>
    </source>
</evidence>